<accession>A0A7Z0DNL1</accession>
<sequence length="54" mass="6074">MWVDPEVWERVRDLVQDASDLLHDNARPPRTDGTVHVSLTAAAFVMGDPEGDRE</sequence>
<organism evidence="1 2">
    <name type="scientific">Nocardioides panzhihuensis</name>
    <dbReference type="NCBI Taxonomy" id="860243"/>
    <lineage>
        <taxon>Bacteria</taxon>
        <taxon>Bacillati</taxon>
        <taxon>Actinomycetota</taxon>
        <taxon>Actinomycetes</taxon>
        <taxon>Propionibacteriales</taxon>
        <taxon>Nocardioidaceae</taxon>
        <taxon>Nocardioides</taxon>
    </lineage>
</organism>
<proteinExistence type="predicted"/>
<evidence type="ECO:0000313" key="2">
    <source>
        <dbReference type="Proteomes" id="UP000564496"/>
    </source>
</evidence>
<dbReference type="Proteomes" id="UP000564496">
    <property type="component" value="Unassembled WGS sequence"/>
</dbReference>
<gene>
    <name evidence="1" type="ORF">BJ988_003338</name>
</gene>
<keyword evidence="2" id="KW-1185">Reference proteome</keyword>
<reference evidence="1 2" key="1">
    <citation type="submission" date="2020-07" db="EMBL/GenBank/DDBJ databases">
        <title>Sequencing the genomes of 1000 actinobacteria strains.</title>
        <authorList>
            <person name="Klenk H.-P."/>
        </authorList>
    </citation>
    <scope>NUCLEOTIDE SEQUENCE [LARGE SCALE GENOMIC DNA]</scope>
    <source>
        <strain evidence="1 2">DSM 26487</strain>
    </source>
</reference>
<comment type="caution">
    <text evidence="1">The sequence shown here is derived from an EMBL/GenBank/DDBJ whole genome shotgun (WGS) entry which is preliminary data.</text>
</comment>
<evidence type="ECO:0000313" key="1">
    <source>
        <dbReference type="EMBL" id="NYI78690.1"/>
    </source>
</evidence>
<dbReference type="EMBL" id="JACBZR010000001">
    <property type="protein sequence ID" value="NYI78690.1"/>
    <property type="molecule type" value="Genomic_DNA"/>
</dbReference>
<dbReference type="RefSeq" id="WP_179658989.1">
    <property type="nucleotide sequence ID" value="NZ_JACBZR010000001.1"/>
</dbReference>
<name>A0A7Z0DNL1_9ACTN</name>
<protein>
    <submittedName>
        <fullName evidence="1">Uncharacterized protein</fullName>
    </submittedName>
</protein>
<dbReference type="AlphaFoldDB" id="A0A7Z0DNL1"/>